<protein>
    <submittedName>
        <fullName evidence="2">Uncharacterized protein</fullName>
    </submittedName>
</protein>
<evidence type="ECO:0000313" key="2">
    <source>
        <dbReference type="EMBL" id="QKX63277.1"/>
    </source>
</evidence>
<dbReference type="GeneID" id="55997926"/>
<evidence type="ECO:0000256" key="1">
    <source>
        <dbReference type="SAM" id="Phobius"/>
    </source>
</evidence>
<dbReference type="Proteomes" id="UP000509510">
    <property type="component" value="Chromosome VI"/>
</dbReference>
<keyword evidence="1" id="KW-0812">Transmembrane</keyword>
<dbReference type="OrthoDB" id="4501070at2759"/>
<proteinExistence type="predicted"/>
<accession>A0A7H8RAZ6</accession>
<keyword evidence="3" id="KW-1185">Reference proteome</keyword>
<dbReference type="AlphaFoldDB" id="A0A7H8RAZ6"/>
<name>A0A7H8RAZ6_TALRU</name>
<feature type="transmembrane region" description="Helical" evidence="1">
    <location>
        <begin position="107"/>
        <end position="131"/>
    </location>
</feature>
<dbReference type="EMBL" id="CP055903">
    <property type="protein sequence ID" value="QKX63277.1"/>
    <property type="molecule type" value="Genomic_DNA"/>
</dbReference>
<organism evidence="2 3">
    <name type="scientific">Talaromyces rugulosus</name>
    <name type="common">Penicillium rugulosum</name>
    <dbReference type="NCBI Taxonomy" id="121627"/>
    <lineage>
        <taxon>Eukaryota</taxon>
        <taxon>Fungi</taxon>
        <taxon>Dikarya</taxon>
        <taxon>Ascomycota</taxon>
        <taxon>Pezizomycotina</taxon>
        <taxon>Eurotiomycetes</taxon>
        <taxon>Eurotiomycetidae</taxon>
        <taxon>Eurotiales</taxon>
        <taxon>Trichocomaceae</taxon>
        <taxon>Talaromyces</taxon>
        <taxon>Talaromyces sect. Islandici</taxon>
    </lineage>
</organism>
<dbReference type="RefSeq" id="XP_035349451.1">
    <property type="nucleotide sequence ID" value="XM_035493558.1"/>
</dbReference>
<evidence type="ECO:0000313" key="3">
    <source>
        <dbReference type="Proteomes" id="UP000509510"/>
    </source>
</evidence>
<keyword evidence="1" id="KW-0472">Membrane</keyword>
<keyword evidence="1" id="KW-1133">Transmembrane helix</keyword>
<gene>
    <name evidence="2" type="ORF">TRUGW13939_10446</name>
</gene>
<reference evidence="3" key="1">
    <citation type="submission" date="2020-06" db="EMBL/GenBank/DDBJ databases">
        <title>A chromosome-scale genome assembly of Talaromyces rugulosus W13939.</title>
        <authorList>
            <person name="Wang B."/>
            <person name="Guo L."/>
            <person name="Ye K."/>
            <person name="Wang L."/>
        </authorList>
    </citation>
    <scope>NUCLEOTIDE SEQUENCE [LARGE SCALE GENOMIC DNA]</scope>
    <source>
        <strain evidence="3">W13939</strain>
    </source>
</reference>
<sequence>MVDASKSPDIESTNPKSPILNPLLLLLAARRGFNQDGRFTTTKVPDDYLISYRGRSGVNMIDHTALWVRFMWAFACYPKQLKVGTVMSTAVMLQCVLNIYYEDGSFQWQLLIIGILCVFQTLFLILCRVIANRHVAAATPSWCDPESYQCRLAAALGEADIQYTNIQPATLGEMETMWKSEQTLCEKFRIENLVDPGDRHQVYDIAVEFYNSGAIIMQFPSLEGSPKSRPGILISNGEGEKP</sequence>
<dbReference type="KEGG" id="trg:TRUGW13939_10446"/>